<keyword evidence="5" id="KW-1185">Reference proteome</keyword>
<name>A0A168QN83_9BACL</name>
<dbReference type="Pfam" id="PF12733">
    <property type="entry name" value="Cadherin-like"/>
    <property type="match status" value="1"/>
</dbReference>
<feature type="domain" description="SLH" evidence="2">
    <location>
        <begin position="1462"/>
        <end position="1522"/>
    </location>
</feature>
<protein>
    <recommendedName>
        <fullName evidence="6">DUF2252 domain-containing protein</fullName>
    </recommendedName>
</protein>
<sequence>MSYLVSKSSWIKKITVSLTIALVLNSFAAVLGLNNKMVNAAEGTYNNDSFEQSDALSVTPLEPSYISESIDDNIAQTELLEPLSVTDNVYGYFNLTSQVVISKIYGGGSQNENALYQYDFIELYNPTDAPVDVTNWSVQYAVSSAKADDSSWQVTPLTGTIPARGHYLIQGSGKPVLTGKELPTPDAIGMIDLDNKDGKIALVSDVTPITVVNPTKPMISSFVDFVGYGAAKSFYGLGAAPANSAQKGIVRYALDPLDPSLVTKASALTGSVGELYGNSWNTQNNTEDFEQAGSSSLIVPRNSSYLTPISVSVDNSIRVQMDSLNMISVTHNHFAVALTTGKVKEGSLSEDDYVVTGLPSGIHVTGVLGDVVNNTITFTLGGTATVDVNSDVSLRVMIKKSANTLRSYDDSGTVSGITLYSNTPKVKGEVTSNTLSMTEPTKAAGSLTIHLTTGTVKNGPLLDTDYTMTGLPSGLSIQANGDTATNSVTFTINGATLSPVTAAIPLTVTLKASAVTTGASLDSDPMDGVTLDRYKKPVQADEVRKATLTQRIKEANAYYNNPDNKSYKYSLDGMAGSSAAFYRGSPYMYYQDLGSIISLPKSWKELTHVKTWIEGDAHVANVGYYDDKFGNIVFDLNDYDGAYIAPFYLDLLRMTSSLYLTRDAENLSATDAEIRDMASVMLEDYMKSLESLVGNNNKNTNVSKLDMNHVSEGFTKTLMTKLEKKTQLDHLIKWTVPTSDKKHSTGVLNIDGKSDKYRAPTAAERSEVELNWQHYVGTITPDFAKARLAENANYFTIKDVAVRIYQGLGSIGSQRYNVLIEGPTASHDDDIILDVKQAFQPDMFDNAVEAQTTPYGTFPGGDGAKVKTAYEKMSLDAEGFLGYFESKRGSFFVHKISLYKGDYEDAPGGIFKTKENLADYVSYISKAYAYAHARSAEYKDDTFERSVLDQVYNDDQTWNNFQTELLNLGEEYYQQVKSDYTLMKQDMLDGKLIDVSVLNGLTISNGSLSPEFDENKLNYTASVSKDVASIDVSATALDNKATIKIKGVTYTSGTPKSITLSTGINVIDVVVSAQDGTTNRTYTITVTRQGATGGGNDGNNGNSGNNGNNGSGSVTTTKPKEEPTVVEQNKNTVIINTAKIQALLAELQASGNKEQNLVLNLPNTNSSVTDITMQLPLKVLEEVSKVMPNVILTFNTGLASYHLPIQAIDFTRLSKELGVPTVSSTLTIHVSQVTGQKGNTIQESLKAAGLNGISMPVDFTLHVEANGKKVEVNDFGNHYVSRVIPYVSNERLNELVVVRINADGTVSVMPATFAGGKATVYSTSNSIYVVAHTQSRTFADISNHWAKSEIELLAGKRIIQGTSAQTFSPDATMTRAEFTMLLSRAFVLKETEALGSFSDVSTSAWYAGAVDAAYKAGIITGFTDGEFHPDQAVTREQMAVMIVKAAELSGKPLHPSNTSDNANAFKDASRISAWAQDAVEATHQAGIINGDGHGNFSPTVAVTRAQAAVMFKQLLEVVQFMN</sequence>
<evidence type="ECO:0008006" key="6">
    <source>
        <dbReference type="Google" id="ProtNLM"/>
    </source>
</evidence>
<dbReference type="PANTHER" id="PTHR39441">
    <property type="entry name" value="DUF2252 DOMAIN-CONTAINING PROTEIN"/>
    <property type="match status" value="1"/>
</dbReference>
<feature type="domain" description="SLH" evidence="2">
    <location>
        <begin position="1393"/>
        <end position="1456"/>
    </location>
</feature>
<dbReference type="Pfam" id="PF00395">
    <property type="entry name" value="SLH"/>
    <property type="match status" value="3"/>
</dbReference>
<dbReference type="PROSITE" id="PS51841">
    <property type="entry name" value="LTD"/>
    <property type="match status" value="1"/>
</dbReference>
<dbReference type="Pfam" id="PF00932">
    <property type="entry name" value="LTD"/>
    <property type="match status" value="1"/>
</dbReference>
<evidence type="ECO:0000256" key="1">
    <source>
        <dbReference type="SAM" id="MobiDB-lite"/>
    </source>
</evidence>
<proteinExistence type="predicted"/>
<evidence type="ECO:0000259" key="3">
    <source>
        <dbReference type="PROSITE" id="PS51841"/>
    </source>
</evidence>
<dbReference type="PANTHER" id="PTHR39441:SF1">
    <property type="entry name" value="DUF2252 DOMAIN-CONTAINING PROTEIN"/>
    <property type="match status" value="1"/>
</dbReference>
<gene>
    <name evidence="4" type="ORF">PBAT_03685</name>
</gene>
<evidence type="ECO:0000313" key="4">
    <source>
        <dbReference type="EMBL" id="OAB47988.1"/>
    </source>
</evidence>
<dbReference type="InterPro" id="IPR025883">
    <property type="entry name" value="Cadherin-like_domain"/>
</dbReference>
<dbReference type="InterPro" id="IPR001322">
    <property type="entry name" value="Lamin_tail_dom"/>
</dbReference>
<feature type="domain" description="LTD" evidence="3">
    <location>
        <begin position="89"/>
        <end position="230"/>
    </location>
</feature>
<dbReference type="Pfam" id="PF10009">
    <property type="entry name" value="DUF2252"/>
    <property type="match status" value="1"/>
</dbReference>
<feature type="region of interest" description="Disordered" evidence="1">
    <location>
        <begin position="1087"/>
        <end position="1125"/>
    </location>
</feature>
<dbReference type="EMBL" id="LVJI01000002">
    <property type="protein sequence ID" value="OAB47988.1"/>
    <property type="molecule type" value="Genomic_DNA"/>
</dbReference>
<evidence type="ECO:0000313" key="5">
    <source>
        <dbReference type="Proteomes" id="UP000077355"/>
    </source>
</evidence>
<accession>A0A168QN83</accession>
<evidence type="ECO:0000259" key="2">
    <source>
        <dbReference type="PROSITE" id="PS51272"/>
    </source>
</evidence>
<dbReference type="OrthoDB" id="1491115at2"/>
<comment type="caution">
    <text evidence="4">The sequence shown here is derived from an EMBL/GenBank/DDBJ whole genome shotgun (WGS) entry which is preliminary data.</text>
</comment>
<dbReference type="RefSeq" id="WP_068646688.1">
    <property type="nucleotide sequence ID" value="NZ_CP043611.1"/>
</dbReference>
<organism evidence="4 5">
    <name type="scientific">Paenibacillus antarcticus</name>
    <dbReference type="NCBI Taxonomy" id="253703"/>
    <lineage>
        <taxon>Bacteria</taxon>
        <taxon>Bacillati</taxon>
        <taxon>Bacillota</taxon>
        <taxon>Bacilli</taxon>
        <taxon>Bacillales</taxon>
        <taxon>Paenibacillaceae</taxon>
        <taxon>Paenibacillus</taxon>
    </lineage>
</organism>
<reference evidence="4 5" key="1">
    <citation type="submission" date="2016-03" db="EMBL/GenBank/DDBJ databases">
        <title>Draft genome sequence of Paenibacillus antarcticus CECT 5836.</title>
        <authorList>
            <person name="Shin S.-K."/>
            <person name="Yi H."/>
        </authorList>
    </citation>
    <scope>NUCLEOTIDE SEQUENCE [LARGE SCALE GENOMIC DNA]</scope>
    <source>
        <strain evidence="4 5">CECT 5836</strain>
    </source>
</reference>
<dbReference type="InterPro" id="IPR018721">
    <property type="entry name" value="DUF2252"/>
</dbReference>
<dbReference type="PROSITE" id="PS51272">
    <property type="entry name" value="SLH"/>
    <property type="match status" value="3"/>
</dbReference>
<dbReference type="Proteomes" id="UP000077355">
    <property type="component" value="Unassembled WGS sequence"/>
</dbReference>
<dbReference type="InterPro" id="IPR001119">
    <property type="entry name" value="SLH_dom"/>
</dbReference>
<feature type="compositionally biased region" description="Low complexity" evidence="1">
    <location>
        <begin position="1099"/>
        <end position="1113"/>
    </location>
</feature>
<feature type="domain" description="SLH" evidence="2">
    <location>
        <begin position="1333"/>
        <end position="1392"/>
    </location>
</feature>